<evidence type="ECO:0000256" key="9">
    <source>
        <dbReference type="ARBA" id="ARBA00023136"/>
    </source>
</evidence>
<keyword evidence="3 12" id="KW-0813">Transport</keyword>
<dbReference type="EMBL" id="ASGP02000001">
    <property type="protein sequence ID" value="KAH9530211.1"/>
    <property type="molecule type" value="Genomic_DNA"/>
</dbReference>
<evidence type="ECO:0000256" key="10">
    <source>
        <dbReference type="ARBA" id="ARBA00023201"/>
    </source>
</evidence>
<accession>A0A922IG65</accession>
<dbReference type="GO" id="GO:0005886">
    <property type="term" value="C:plasma membrane"/>
    <property type="evidence" value="ECO:0007669"/>
    <property type="project" value="TreeGrafter"/>
</dbReference>
<dbReference type="AlphaFoldDB" id="A0A922IG65"/>
<evidence type="ECO:0000256" key="11">
    <source>
        <dbReference type="ARBA" id="ARBA00023303"/>
    </source>
</evidence>
<evidence type="ECO:0000256" key="4">
    <source>
        <dbReference type="ARBA" id="ARBA00022461"/>
    </source>
</evidence>
<keyword evidence="10 12" id="KW-0739">Sodium transport</keyword>
<evidence type="ECO:0000256" key="8">
    <source>
        <dbReference type="ARBA" id="ARBA00023065"/>
    </source>
</evidence>
<evidence type="ECO:0000256" key="1">
    <source>
        <dbReference type="ARBA" id="ARBA00004141"/>
    </source>
</evidence>
<keyword evidence="7" id="KW-0915">Sodium</keyword>
<protein>
    <submittedName>
        <fullName evidence="14">Amiloride-sensitive sodium channel</fullName>
    </submittedName>
</protein>
<feature type="transmembrane region" description="Helical" evidence="13">
    <location>
        <begin position="25"/>
        <end position="46"/>
    </location>
</feature>
<keyword evidence="15" id="KW-1185">Reference proteome</keyword>
<dbReference type="PRINTS" id="PR01078">
    <property type="entry name" value="AMINACHANNEL"/>
</dbReference>
<dbReference type="Proteomes" id="UP000790347">
    <property type="component" value="Unassembled WGS sequence"/>
</dbReference>
<dbReference type="GO" id="GO:0015280">
    <property type="term" value="F:ligand-gated sodium channel activity"/>
    <property type="evidence" value="ECO:0007669"/>
    <property type="project" value="TreeGrafter"/>
</dbReference>
<keyword evidence="4 12" id="KW-0894">Sodium channel</keyword>
<evidence type="ECO:0000256" key="6">
    <source>
        <dbReference type="ARBA" id="ARBA00022989"/>
    </source>
</evidence>
<keyword evidence="5 12" id="KW-0812">Transmembrane</keyword>
<keyword evidence="6 13" id="KW-1133">Transmembrane helix</keyword>
<dbReference type="Gene3D" id="1.10.287.770">
    <property type="entry name" value="YojJ-like"/>
    <property type="match status" value="1"/>
</dbReference>
<evidence type="ECO:0000256" key="13">
    <source>
        <dbReference type="SAM" id="Phobius"/>
    </source>
</evidence>
<keyword evidence="9 13" id="KW-0472">Membrane</keyword>
<dbReference type="PANTHER" id="PTHR11690">
    <property type="entry name" value="AMILORIDE-SENSITIVE SODIUM CHANNEL-RELATED"/>
    <property type="match status" value="1"/>
</dbReference>
<proteinExistence type="inferred from homology"/>
<evidence type="ECO:0000256" key="5">
    <source>
        <dbReference type="ARBA" id="ARBA00022692"/>
    </source>
</evidence>
<dbReference type="Pfam" id="PF00858">
    <property type="entry name" value="ASC"/>
    <property type="match status" value="1"/>
</dbReference>
<evidence type="ECO:0000256" key="7">
    <source>
        <dbReference type="ARBA" id="ARBA00023053"/>
    </source>
</evidence>
<keyword evidence="11 12" id="KW-0407">Ion channel</keyword>
<reference evidence="14" key="2">
    <citation type="journal article" date="2022" name="Res Sq">
        <title>Comparative Genomics Reveals Insights into the Divergent Evolution of Astigmatic Mites and Household Pest Adaptations.</title>
        <authorList>
            <person name="Xiong Q."/>
            <person name="Wan A.T.-Y."/>
            <person name="Liu X.-Y."/>
            <person name="Fung C.S.-H."/>
            <person name="Xiao X."/>
            <person name="Malainual N."/>
            <person name="Hou J."/>
            <person name="Wang L."/>
            <person name="Wang M."/>
            <person name="Yang K."/>
            <person name="Cui Y."/>
            <person name="Leung E."/>
            <person name="Nong W."/>
            <person name="Shin S.-K."/>
            <person name="Au S."/>
            <person name="Jeong K.Y."/>
            <person name="Chew F.T."/>
            <person name="Hui J."/>
            <person name="Leung T.F."/>
            <person name="Tungtrongchitr A."/>
            <person name="Zhong N."/>
            <person name="Liu Z."/>
            <person name="Tsui S."/>
        </authorList>
    </citation>
    <scope>NUCLEOTIDE SEQUENCE</scope>
    <source>
        <strain evidence="14">Derf</strain>
        <tissue evidence="14">Whole organism</tissue>
    </source>
</reference>
<gene>
    <name evidence="14" type="primary">SCNN1G</name>
    <name evidence="14" type="ORF">DERF_004033</name>
</gene>
<evidence type="ECO:0000313" key="14">
    <source>
        <dbReference type="EMBL" id="KAH9530211.1"/>
    </source>
</evidence>
<dbReference type="InterPro" id="IPR001873">
    <property type="entry name" value="ENaC"/>
</dbReference>
<comment type="subcellular location">
    <subcellularLocation>
        <location evidence="1">Membrane</location>
        <topology evidence="1">Multi-pass membrane protein</topology>
    </subcellularLocation>
</comment>
<comment type="similarity">
    <text evidence="2 12">Belongs to the amiloride-sensitive sodium channel (TC 1.A.6) family.</text>
</comment>
<evidence type="ECO:0000256" key="2">
    <source>
        <dbReference type="ARBA" id="ARBA00007193"/>
    </source>
</evidence>
<evidence type="ECO:0000313" key="15">
    <source>
        <dbReference type="Proteomes" id="UP000790347"/>
    </source>
</evidence>
<keyword evidence="8 12" id="KW-0406">Ion transport</keyword>
<dbReference type="PANTHER" id="PTHR11690:SF248">
    <property type="entry name" value="PICKPOCKET 17, ISOFORM A"/>
    <property type="match status" value="1"/>
</dbReference>
<name>A0A922IG65_DERFA</name>
<reference evidence="14" key="1">
    <citation type="submission" date="2013-05" db="EMBL/GenBank/DDBJ databases">
        <authorList>
            <person name="Yim A.K.Y."/>
            <person name="Chan T.F."/>
            <person name="Ji K.M."/>
            <person name="Liu X.Y."/>
            <person name="Zhou J.W."/>
            <person name="Li R.Q."/>
            <person name="Yang K.Y."/>
            <person name="Li J."/>
            <person name="Li M."/>
            <person name="Law P.T.W."/>
            <person name="Wu Y.L."/>
            <person name="Cai Z.L."/>
            <person name="Qin H."/>
            <person name="Bao Y."/>
            <person name="Leung R.K.K."/>
            <person name="Ng P.K.S."/>
            <person name="Zou J."/>
            <person name="Zhong X.J."/>
            <person name="Ran P.X."/>
            <person name="Zhong N.S."/>
            <person name="Liu Z.G."/>
            <person name="Tsui S.K.W."/>
        </authorList>
    </citation>
    <scope>NUCLEOTIDE SEQUENCE</scope>
    <source>
        <strain evidence="14">Derf</strain>
        <tissue evidence="14">Whole organism</tissue>
    </source>
</reference>
<organism evidence="14 15">
    <name type="scientific">Dermatophagoides farinae</name>
    <name type="common">American house dust mite</name>
    <dbReference type="NCBI Taxonomy" id="6954"/>
    <lineage>
        <taxon>Eukaryota</taxon>
        <taxon>Metazoa</taxon>
        <taxon>Ecdysozoa</taxon>
        <taxon>Arthropoda</taxon>
        <taxon>Chelicerata</taxon>
        <taxon>Arachnida</taxon>
        <taxon>Acari</taxon>
        <taxon>Acariformes</taxon>
        <taxon>Sarcoptiformes</taxon>
        <taxon>Astigmata</taxon>
        <taxon>Psoroptidia</taxon>
        <taxon>Analgoidea</taxon>
        <taxon>Pyroglyphidae</taxon>
        <taxon>Dermatophagoidinae</taxon>
        <taxon>Dermatophagoides</taxon>
    </lineage>
</organism>
<evidence type="ECO:0000256" key="3">
    <source>
        <dbReference type="ARBA" id="ARBA00022448"/>
    </source>
</evidence>
<feature type="transmembrane region" description="Helical" evidence="13">
    <location>
        <begin position="488"/>
        <end position="512"/>
    </location>
</feature>
<comment type="caution">
    <text evidence="14">The sequence shown here is derived from an EMBL/GenBank/DDBJ whole genome shotgun (WGS) entry which is preliminary data.</text>
</comment>
<sequence length="521" mass="60590">MIFIRRDKCNAFTGFAIKRINGETLIWAVILTITSVVCLLFMAIIAKQYYKYETTISIYNEQPDVLNELPAITICAANVFTPRQLAGICSHYFLSLTKLMLDSWPKNETIICPNQQEIIENQKAFDRFESKAFEDYTAYEVIVEKSVQIEEIVAGCKVYPVSIRNMFDSVTLVEDPLSIDGIECSNLQEYMPSVYEGQKCFTYFSSMHDMKEKWLQYIPPIADVERLVFEQCVNDSLSCHWPTRQSNRTWNHCLRDNFAIFYDLQTMIKIDIRMDIDTLHFLSEKAIKLTVHSSDTLINKRKYKYLHVTGPYLYEVVFTRRMSMLMDRPYRPFCSHYGKHSEDPKLQVFHTNEECRNYCIKNHISQMAHSCQSYYNVLSASAVFEESLRREHICPHDQQNISLYLVAKQSCEAVCPEECHQSIYEISGYRSFSRGLFDCTDEMIYEQQQITNCFAQVYIRPSTEPFQLIQHRPAISYEEVIGAIGGNIGMWLGMSIFSIISLSVSCLQRCLVKMVYGQHRG</sequence>
<evidence type="ECO:0000256" key="12">
    <source>
        <dbReference type="RuleBase" id="RU000679"/>
    </source>
</evidence>